<protein>
    <recommendedName>
        <fullName evidence="4">Thiol oxidase</fullName>
    </recommendedName>
</protein>
<feature type="chain" id="PRO_5035154885" description="Thiol oxidase" evidence="1">
    <location>
        <begin position="23"/>
        <end position="304"/>
    </location>
</feature>
<name>A0A8J2WWV5_9STRA</name>
<keyword evidence="3" id="KW-1185">Reference proteome</keyword>
<evidence type="ECO:0008006" key="4">
    <source>
        <dbReference type="Google" id="ProtNLM"/>
    </source>
</evidence>
<evidence type="ECO:0000313" key="3">
    <source>
        <dbReference type="Proteomes" id="UP000789595"/>
    </source>
</evidence>
<dbReference type="Proteomes" id="UP000789595">
    <property type="component" value="Unassembled WGS sequence"/>
</dbReference>
<accession>A0A8J2WWV5</accession>
<gene>
    <name evidence="2" type="ORF">PECAL_2P21610</name>
</gene>
<evidence type="ECO:0000313" key="2">
    <source>
        <dbReference type="EMBL" id="CAH0369055.1"/>
    </source>
</evidence>
<evidence type="ECO:0000256" key="1">
    <source>
        <dbReference type="SAM" id="SignalP"/>
    </source>
</evidence>
<organism evidence="2 3">
    <name type="scientific">Pelagomonas calceolata</name>
    <dbReference type="NCBI Taxonomy" id="35677"/>
    <lineage>
        <taxon>Eukaryota</taxon>
        <taxon>Sar</taxon>
        <taxon>Stramenopiles</taxon>
        <taxon>Ochrophyta</taxon>
        <taxon>Pelagophyceae</taxon>
        <taxon>Pelagomonadales</taxon>
        <taxon>Pelagomonadaceae</taxon>
        <taxon>Pelagomonas</taxon>
    </lineage>
</organism>
<comment type="caution">
    <text evidence="2">The sequence shown here is derived from an EMBL/GenBank/DDBJ whole genome shotgun (WGS) entry which is preliminary data.</text>
</comment>
<sequence length="304" mass="34025">MHAKAALLAAAAVAFAPPPSQPAPPRPHAASIALEEEPAKPVRGVRRAALWMNVRSALCYANNIFPKNAYGRGVSFRAKREGFWVSPANPWAAKPIIRACRTIKSQQPYLLNDLRKNVCFLHNPDKKLSPQFVMHCDWCSLLNGICHTIKTNAGTGDEAARVIGVASGDFERAEAYMRFAMASRHNEDENAFLRDADAYCDEAFGSLDESLRVFSRFALRLERVELVWCPFKRCAEDYYRNADARYRRHPSPEAEEALYKRLGAMLGDTVECRDCASEFNAEFPMEGSNARSIYQGLLDALCND</sequence>
<proteinExistence type="predicted"/>
<dbReference type="EMBL" id="CAKKNE010000002">
    <property type="protein sequence ID" value="CAH0369055.1"/>
    <property type="molecule type" value="Genomic_DNA"/>
</dbReference>
<reference evidence="2" key="1">
    <citation type="submission" date="2021-11" db="EMBL/GenBank/DDBJ databases">
        <authorList>
            <consortium name="Genoscope - CEA"/>
            <person name="William W."/>
        </authorList>
    </citation>
    <scope>NUCLEOTIDE SEQUENCE</scope>
</reference>
<feature type="signal peptide" evidence="1">
    <location>
        <begin position="1"/>
        <end position="22"/>
    </location>
</feature>
<dbReference type="AlphaFoldDB" id="A0A8J2WWV5"/>
<keyword evidence="1" id="KW-0732">Signal</keyword>